<dbReference type="CDD" id="cd00320">
    <property type="entry name" value="cpn10"/>
    <property type="match status" value="1"/>
</dbReference>
<dbReference type="Pfam" id="PF00166">
    <property type="entry name" value="Cpn10"/>
    <property type="match status" value="1"/>
</dbReference>
<dbReference type="SUPFAM" id="SSF50129">
    <property type="entry name" value="GroES-like"/>
    <property type="match status" value="1"/>
</dbReference>
<dbReference type="InterPro" id="IPR011032">
    <property type="entry name" value="GroES-like_sf"/>
</dbReference>
<dbReference type="InterPro" id="IPR020818">
    <property type="entry name" value="Chaperonin_GroES"/>
</dbReference>
<evidence type="ECO:0000313" key="2">
    <source>
        <dbReference type="EMBL" id="ASN63454.1"/>
    </source>
</evidence>
<dbReference type="Gene3D" id="2.30.33.40">
    <property type="entry name" value="GroES chaperonin"/>
    <property type="match status" value="1"/>
</dbReference>
<dbReference type="SMART" id="SM00883">
    <property type="entry name" value="Cpn10"/>
    <property type="match status" value="1"/>
</dbReference>
<dbReference type="GO" id="GO:0044183">
    <property type="term" value="F:protein folding chaperone"/>
    <property type="evidence" value="ECO:0007669"/>
    <property type="project" value="InterPro"/>
</dbReference>
<keyword evidence="1" id="KW-0143">Chaperone</keyword>
<reference evidence="2" key="1">
    <citation type="submission" date="2016-03" db="EMBL/GenBank/DDBJ databases">
        <title>Novel chaperonins are prevalent in the virioplankton and link to viral biology and ecology.</title>
        <authorList>
            <person name="Marine R.L."/>
            <person name="Nasko D.J."/>
            <person name="Polson S.W."/>
            <person name="Wommack K.E."/>
        </authorList>
    </citation>
    <scope>NUCLEOTIDE SEQUENCE</scope>
</reference>
<protein>
    <submittedName>
        <fullName evidence="2">Co-chaperonin GroES</fullName>
    </submittedName>
</protein>
<name>A0A221S3G1_9VIRU</name>
<accession>A0A221S3G1</accession>
<gene>
    <name evidence="2" type="primary">groES</name>
</gene>
<dbReference type="PRINTS" id="PR00297">
    <property type="entry name" value="CHAPERONIN10"/>
</dbReference>
<dbReference type="EMBL" id="KU970860">
    <property type="protein sequence ID" value="ASN63454.1"/>
    <property type="molecule type" value="Genomic_DNA"/>
</dbReference>
<evidence type="ECO:0000256" key="1">
    <source>
        <dbReference type="ARBA" id="ARBA00023186"/>
    </source>
</evidence>
<sequence>MSKTLYVPEHILDKMKNPSEGVKADRKELEKLPQPVGWRLLVLPFKAEKKTKGGILLTDKTVEDSQLTASVALVLAVGPDAYQDKEKFPNGPWCKQGDWVVFGRYAGSRLRIEGGEVRLLNDDEILGTVDSPEDILTIM</sequence>
<dbReference type="GO" id="GO:0005524">
    <property type="term" value="F:ATP binding"/>
    <property type="evidence" value="ECO:0007669"/>
    <property type="project" value="InterPro"/>
</dbReference>
<dbReference type="InterPro" id="IPR037124">
    <property type="entry name" value="Chaperonin_GroES_sf"/>
</dbReference>
<proteinExistence type="predicted"/>
<organism evidence="2">
    <name type="scientific">uncultured virus</name>
    <dbReference type="NCBI Taxonomy" id="340016"/>
    <lineage>
        <taxon>Viruses</taxon>
        <taxon>environmental samples</taxon>
    </lineage>
</organism>